<evidence type="ECO:0000259" key="9">
    <source>
        <dbReference type="SMART" id="SM00977"/>
    </source>
</evidence>
<dbReference type="OrthoDB" id="9807403at2"/>
<organism evidence="10 11">
    <name type="scientific">Candidatus Promineifilum breve</name>
    <dbReference type="NCBI Taxonomy" id="1806508"/>
    <lineage>
        <taxon>Bacteria</taxon>
        <taxon>Bacillati</taxon>
        <taxon>Chloroflexota</taxon>
        <taxon>Ardenticatenia</taxon>
        <taxon>Candidatus Promineifilales</taxon>
        <taxon>Candidatus Promineifilaceae</taxon>
        <taxon>Candidatus Promineifilum</taxon>
    </lineage>
</organism>
<evidence type="ECO:0000256" key="4">
    <source>
        <dbReference type="ARBA" id="ARBA00022694"/>
    </source>
</evidence>
<dbReference type="CDD" id="cd01992">
    <property type="entry name" value="TilS_N"/>
    <property type="match status" value="1"/>
</dbReference>
<comment type="similarity">
    <text evidence="8">Belongs to the tRNA(Ile)-lysidine synthase family.</text>
</comment>
<protein>
    <recommendedName>
        <fullName evidence="8">tRNA(Ile)-lysidine synthase</fullName>
        <ecNumber evidence="8">6.3.4.19</ecNumber>
    </recommendedName>
    <alternativeName>
        <fullName evidence="8">tRNA(Ile)-2-lysyl-cytidine synthase</fullName>
    </alternativeName>
    <alternativeName>
        <fullName evidence="8">tRNA(Ile)-lysidine synthetase</fullName>
    </alternativeName>
</protein>
<sequence>MKLFDQARDMLAQAAETSGIDLSAASLVVGVSGGPDSLALLAVLGQLLTPEQLIVAHLDHGLRPESAAEALSVEAMAQGLRFHSERVDVAQVAQAAHLSLEEAARVARYDFLARVARREGAPVIVTGHHAGDQAETVLMHLLRGSGLAGLRGMRPAARLPGHPDLWLWRPLLSLGRAVLSAYCVEHDLRPLHDASNNDPAFFRNRLRHELLPALESYSPQIRQRLTHLAEIVAADEALLEDRTARAWDDIYLDGDAAHSALRLDEWRALPLGLRRRTLRRAIAALRPDLRDVGFRALEAARLVAERGATGAQAALPGGLALSVGYGRLLVASAAHDPAAGLPQLPTATARPLPVPGAVDLAGGWRITAERVTVDFAAIAGNRDPWTAYLAPEMAQLVVRGRMPGEHIRPLGLQGETKIKEVMIDRKLPAAARALWPVIATAAHPVWLPSLLLDERARVHPDDTDVIRLRCLPPDRT</sequence>
<evidence type="ECO:0000256" key="7">
    <source>
        <dbReference type="ARBA" id="ARBA00048539"/>
    </source>
</evidence>
<dbReference type="AlphaFoldDB" id="A0A160T767"/>
<dbReference type="GO" id="GO:0006400">
    <property type="term" value="P:tRNA modification"/>
    <property type="evidence" value="ECO:0007669"/>
    <property type="project" value="UniProtKB-UniRule"/>
</dbReference>
<dbReference type="InterPro" id="IPR012795">
    <property type="entry name" value="tRNA_Ile_lys_synt_N"/>
</dbReference>
<dbReference type="Pfam" id="PF11734">
    <property type="entry name" value="TilS_C"/>
    <property type="match status" value="1"/>
</dbReference>
<dbReference type="SUPFAM" id="SSF56037">
    <property type="entry name" value="PheT/TilS domain"/>
    <property type="match status" value="1"/>
</dbReference>
<evidence type="ECO:0000256" key="2">
    <source>
        <dbReference type="ARBA" id="ARBA00022490"/>
    </source>
</evidence>
<comment type="domain">
    <text evidence="8">The N-terminal region contains the highly conserved SGGXDS motif, predicted to be a P-loop motif involved in ATP binding.</text>
</comment>
<dbReference type="SUPFAM" id="SSF82829">
    <property type="entry name" value="MesJ substrate recognition domain-like"/>
    <property type="match status" value="1"/>
</dbReference>
<dbReference type="GO" id="GO:0005737">
    <property type="term" value="C:cytoplasm"/>
    <property type="evidence" value="ECO:0007669"/>
    <property type="project" value="UniProtKB-SubCell"/>
</dbReference>
<comment type="catalytic activity">
    <reaction evidence="7 8">
        <text>cytidine(34) in tRNA(Ile2) + L-lysine + ATP = lysidine(34) in tRNA(Ile2) + AMP + diphosphate + H(+)</text>
        <dbReference type="Rhea" id="RHEA:43744"/>
        <dbReference type="Rhea" id="RHEA-COMP:10625"/>
        <dbReference type="Rhea" id="RHEA-COMP:10670"/>
        <dbReference type="ChEBI" id="CHEBI:15378"/>
        <dbReference type="ChEBI" id="CHEBI:30616"/>
        <dbReference type="ChEBI" id="CHEBI:32551"/>
        <dbReference type="ChEBI" id="CHEBI:33019"/>
        <dbReference type="ChEBI" id="CHEBI:82748"/>
        <dbReference type="ChEBI" id="CHEBI:83665"/>
        <dbReference type="ChEBI" id="CHEBI:456215"/>
        <dbReference type="EC" id="6.3.4.19"/>
    </reaction>
</comment>
<comment type="subcellular location">
    <subcellularLocation>
        <location evidence="1 8">Cytoplasm</location>
    </subcellularLocation>
</comment>
<dbReference type="InterPro" id="IPR014729">
    <property type="entry name" value="Rossmann-like_a/b/a_fold"/>
</dbReference>
<reference evidence="10" key="1">
    <citation type="submission" date="2016-01" db="EMBL/GenBank/DDBJ databases">
        <authorList>
            <person name="Mcilroy J.S."/>
            <person name="Karst M S."/>
            <person name="Albertsen M."/>
        </authorList>
    </citation>
    <scope>NUCLEOTIDE SEQUENCE</scope>
    <source>
        <strain evidence="10">Cfx-K</strain>
    </source>
</reference>
<dbReference type="KEGG" id="pbf:CFX0092_A3581"/>
<evidence type="ECO:0000256" key="8">
    <source>
        <dbReference type="HAMAP-Rule" id="MF_01161"/>
    </source>
</evidence>
<keyword evidence="6 8" id="KW-0067">ATP-binding</keyword>
<proteinExistence type="inferred from homology"/>
<dbReference type="Proteomes" id="UP000215027">
    <property type="component" value="Chromosome I"/>
</dbReference>
<dbReference type="Pfam" id="PF01171">
    <property type="entry name" value="ATP_bind_3"/>
    <property type="match status" value="1"/>
</dbReference>
<dbReference type="Gene3D" id="1.20.59.20">
    <property type="match status" value="1"/>
</dbReference>
<dbReference type="NCBIfam" id="TIGR02432">
    <property type="entry name" value="lysidine_TilS_N"/>
    <property type="match status" value="1"/>
</dbReference>
<feature type="domain" description="Lysidine-tRNA(Ile) synthetase C-terminal" evidence="9">
    <location>
        <begin position="396"/>
        <end position="468"/>
    </location>
</feature>
<dbReference type="InterPro" id="IPR011063">
    <property type="entry name" value="TilS/TtcA_N"/>
</dbReference>
<dbReference type="EMBL" id="LN890655">
    <property type="protein sequence ID" value="CUS05459.2"/>
    <property type="molecule type" value="Genomic_DNA"/>
</dbReference>
<dbReference type="SUPFAM" id="SSF52402">
    <property type="entry name" value="Adenine nucleotide alpha hydrolases-like"/>
    <property type="match status" value="1"/>
</dbReference>
<dbReference type="GO" id="GO:0005524">
    <property type="term" value="F:ATP binding"/>
    <property type="evidence" value="ECO:0007669"/>
    <property type="project" value="UniProtKB-UniRule"/>
</dbReference>
<evidence type="ECO:0000313" key="10">
    <source>
        <dbReference type="EMBL" id="CUS05459.2"/>
    </source>
</evidence>
<dbReference type="PANTHER" id="PTHR43033">
    <property type="entry name" value="TRNA(ILE)-LYSIDINE SYNTHASE-RELATED"/>
    <property type="match status" value="1"/>
</dbReference>
<dbReference type="GO" id="GO:0032267">
    <property type="term" value="F:tRNA(Ile)-lysidine synthase activity"/>
    <property type="evidence" value="ECO:0007669"/>
    <property type="project" value="UniProtKB-EC"/>
</dbReference>
<keyword evidence="3 8" id="KW-0436">Ligase</keyword>
<dbReference type="HAMAP" id="MF_01161">
    <property type="entry name" value="tRNA_Ile_lys_synt"/>
    <property type="match status" value="1"/>
</dbReference>
<dbReference type="RefSeq" id="WP_095044669.1">
    <property type="nucleotide sequence ID" value="NZ_LN890655.1"/>
</dbReference>
<evidence type="ECO:0000313" key="11">
    <source>
        <dbReference type="Proteomes" id="UP000215027"/>
    </source>
</evidence>
<comment type="function">
    <text evidence="8">Ligates lysine onto the cytidine present at position 34 of the AUA codon-specific tRNA(Ile) that contains the anticodon CAU, in an ATP-dependent manner. Cytidine is converted to lysidine, thus changing the amino acid specificity of the tRNA from methionine to isoleucine.</text>
</comment>
<dbReference type="SMART" id="SM00977">
    <property type="entry name" value="TilS_C"/>
    <property type="match status" value="1"/>
</dbReference>
<keyword evidence="4 8" id="KW-0819">tRNA processing</keyword>
<keyword evidence="5 8" id="KW-0547">Nucleotide-binding</keyword>
<evidence type="ECO:0000256" key="3">
    <source>
        <dbReference type="ARBA" id="ARBA00022598"/>
    </source>
</evidence>
<keyword evidence="11" id="KW-1185">Reference proteome</keyword>
<dbReference type="InterPro" id="IPR012094">
    <property type="entry name" value="tRNA_Ile_lys_synt"/>
</dbReference>
<feature type="binding site" evidence="8">
    <location>
        <begin position="32"/>
        <end position="37"/>
    </location>
    <ligand>
        <name>ATP</name>
        <dbReference type="ChEBI" id="CHEBI:30616"/>
    </ligand>
</feature>
<evidence type="ECO:0000256" key="5">
    <source>
        <dbReference type="ARBA" id="ARBA00022741"/>
    </source>
</evidence>
<keyword evidence="2 8" id="KW-0963">Cytoplasm</keyword>
<evidence type="ECO:0000256" key="6">
    <source>
        <dbReference type="ARBA" id="ARBA00022840"/>
    </source>
</evidence>
<dbReference type="Gene3D" id="3.40.50.620">
    <property type="entry name" value="HUPs"/>
    <property type="match status" value="1"/>
</dbReference>
<dbReference type="EC" id="6.3.4.19" evidence="8"/>
<name>A0A160T767_9CHLR</name>
<dbReference type="NCBIfam" id="TIGR02433">
    <property type="entry name" value="lysidine_TilS_C"/>
    <property type="match status" value="1"/>
</dbReference>
<dbReference type="PANTHER" id="PTHR43033:SF1">
    <property type="entry name" value="TRNA(ILE)-LYSIDINE SYNTHASE-RELATED"/>
    <property type="match status" value="1"/>
</dbReference>
<gene>
    <name evidence="8" type="primary">tilS</name>
    <name evidence="10" type="ORF">CFX0092_A3581</name>
</gene>
<evidence type="ECO:0000256" key="1">
    <source>
        <dbReference type="ARBA" id="ARBA00004496"/>
    </source>
</evidence>
<dbReference type="InterPro" id="IPR012796">
    <property type="entry name" value="Lysidine-tRNA-synth_C"/>
</dbReference>
<accession>A0A160T767</accession>